<dbReference type="GO" id="GO:0005886">
    <property type="term" value="C:plasma membrane"/>
    <property type="evidence" value="ECO:0007669"/>
    <property type="project" value="TreeGrafter"/>
</dbReference>
<dbReference type="OrthoDB" id="9782291at2"/>
<dbReference type="Pfam" id="PF09335">
    <property type="entry name" value="VTT_dom"/>
    <property type="match status" value="1"/>
</dbReference>
<name>A0A502HAW2_BRELA</name>
<dbReference type="AlphaFoldDB" id="A0A502HAW2"/>
<reference evidence="3 4" key="1">
    <citation type="submission" date="2018-11" db="EMBL/GenBank/DDBJ databases">
        <title>Phylogenetic determinants of toxin gene distribution in genomes of Brevibacillus laterosporus.</title>
        <authorList>
            <person name="Glare T.R."/>
            <person name="Durrant A."/>
            <person name="Berry C."/>
            <person name="Palma L."/>
            <person name="Ormskirk M."/>
            <person name="Cox M.O."/>
        </authorList>
    </citation>
    <scope>NUCLEOTIDE SEQUENCE [LARGE SCALE GENOMIC DNA]</scope>
    <source>
        <strain evidence="3 4">1821L</strain>
    </source>
</reference>
<accession>A0A502HAW2</accession>
<organism evidence="3 4">
    <name type="scientific">Brevibacillus laterosporus</name>
    <name type="common">Bacillus laterosporus</name>
    <dbReference type="NCBI Taxonomy" id="1465"/>
    <lineage>
        <taxon>Bacteria</taxon>
        <taxon>Bacillati</taxon>
        <taxon>Bacillota</taxon>
        <taxon>Bacilli</taxon>
        <taxon>Bacillales</taxon>
        <taxon>Paenibacillaceae</taxon>
        <taxon>Brevibacillus</taxon>
    </lineage>
</organism>
<dbReference type="PANTHER" id="PTHR42709:SF9">
    <property type="entry name" value="ALKALINE PHOSPHATASE LIKE PROTEIN"/>
    <property type="match status" value="1"/>
</dbReference>
<evidence type="ECO:0000313" key="4">
    <source>
        <dbReference type="Proteomes" id="UP000319432"/>
    </source>
</evidence>
<protein>
    <submittedName>
        <fullName evidence="3">DedA family protein</fullName>
    </submittedName>
</protein>
<proteinExistence type="inferred from homology"/>
<dbReference type="InterPro" id="IPR051311">
    <property type="entry name" value="DedA_domain"/>
</dbReference>
<sequence>MQLDTILELINQYGYFALFFALWLGIVGMPIPDEVIVMTGGMVGSFGILHTVPAFLVTYLGVISGLSLGYVLGYKVGVPVIDRIRRKKHMDIYIVRAEHLLQKYGSQALVISYFLPVVRHVVPYLVGISKMSFRRYALFSFTTGFLWTLLFFILGHFLGSNAASVGYLIAEYSKYLLIFLPVIAVVVFFLMSKRRRNKINAAKG</sequence>
<evidence type="ECO:0000256" key="1">
    <source>
        <dbReference type="ARBA" id="ARBA00010792"/>
    </source>
</evidence>
<dbReference type="InterPro" id="IPR032816">
    <property type="entry name" value="VTT_dom"/>
</dbReference>
<keyword evidence="4" id="KW-1185">Reference proteome</keyword>
<gene>
    <name evidence="3" type="ORF">EEL30_07810</name>
</gene>
<comment type="similarity">
    <text evidence="1">Belongs to the DedA family.</text>
</comment>
<evidence type="ECO:0000259" key="2">
    <source>
        <dbReference type="Pfam" id="PF09335"/>
    </source>
</evidence>
<feature type="domain" description="VTT" evidence="2">
    <location>
        <begin position="31"/>
        <end position="156"/>
    </location>
</feature>
<dbReference type="EMBL" id="CP033464">
    <property type="protein sequence ID" value="QDX92267.1"/>
    <property type="molecule type" value="Genomic_DNA"/>
</dbReference>
<dbReference type="PANTHER" id="PTHR42709">
    <property type="entry name" value="ALKALINE PHOSPHATASE LIKE PROTEIN"/>
    <property type="match status" value="1"/>
</dbReference>
<dbReference type="Proteomes" id="UP000319432">
    <property type="component" value="Chromosome"/>
</dbReference>
<evidence type="ECO:0000313" key="3">
    <source>
        <dbReference type="EMBL" id="QDX92267.1"/>
    </source>
</evidence>